<dbReference type="RefSeq" id="WP_018280460.1">
    <property type="nucleotide sequence ID" value="NZ_BOQH01000002.1"/>
</dbReference>
<feature type="transmembrane region" description="Helical" evidence="1">
    <location>
        <begin position="17"/>
        <end position="38"/>
    </location>
</feature>
<dbReference type="Proteomes" id="UP000038083">
    <property type="component" value="Unassembled WGS sequence"/>
</dbReference>
<evidence type="ECO:0000313" key="5">
    <source>
        <dbReference type="Proteomes" id="UP000038083"/>
    </source>
</evidence>
<evidence type="ECO:0000256" key="1">
    <source>
        <dbReference type="SAM" id="Phobius"/>
    </source>
</evidence>
<keyword evidence="1" id="KW-1133">Transmembrane helix</keyword>
<dbReference type="EMBL" id="CDOG01000039">
    <property type="protein sequence ID" value="CEN40649.1"/>
    <property type="molecule type" value="Genomic_DNA"/>
</dbReference>
<dbReference type="eggNOG" id="ENOG503327D">
    <property type="taxonomic scope" value="Bacteria"/>
</dbReference>
<evidence type="ECO:0000313" key="2">
    <source>
        <dbReference type="EMBL" id="CEN33843.1"/>
    </source>
</evidence>
<dbReference type="EMBL" id="CDOD01000010">
    <property type="protein sequence ID" value="CEN33843.1"/>
    <property type="molecule type" value="Genomic_DNA"/>
</dbReference>
<name>A0A0B7H881_9FLAO</name>
<evidence type="ECO:0000313" key="3">
    <source>
        <dbReference type="EMBL" id="CEN40649.1"/>
    </source>
</evidence>
<protein>
    <recommendedName>
        <fullName evidence="6">CcoQ/FixQ family Cbb3-type cytochrome c oxidase assembly chaperone</fullName>
    </recommendedName>
</protein>
<organism evidence="2 4">
    <name type="scientific">Capnocytophaga cynodegmi</name>
    <dbReference type="NCBI Taxonomy" id="28189"/>
    <lineage>
        <taxon>Bacteria</taxon>
        <taxon>Pseudomonadati</taxon>
        <taxon>Bacteroidota</taxon>
        <taxon>Flavobacteriia</taxon>
        <taxon>Flavobacteriales</taxon>
        <taxon>Flavobacteriaceae</taxon>
        <taxon>Capnocytophaga</taxon>
    </lineage>
</organism>
<keyword evidence="1" id="KW-0812">Transmembrane</keyword>
<dbReference type="Proteomes" id="UP000038055">
    <property type="component" value="Unassembled WGS sequence"/>
</dbReference>
<accession>A0A0B7H881</accession>
<keyword evidence="4" id="KW-1185">Reference proteome</keyword>
<reference evidence="4 5" key="1">
    <citation type="submission" date="2015-01" db="EMBL/GenBank/DDBJ databases">
        <authorList>
            <person name="MANFREDI Pablo"/>
        </authorList>
    </citation>
    <scope>NUCLEOTIDE SEQUENCE [LARGE SCALE GENOMIC DNA]</scope>
    <source>
        <strain evidence="3 5">Ccy74</strain>
        <strain evidence="2 4">Ccyn2B</strain>
    </source>
</reference>
<dbReference type="AlphaFoldDB" id="A0A0B7H881"/>
<dbReference type="STRING" id="28189.CCYN74_440004"/>
<evidence type="ECO:0000313" key="4">
    <source>
        <dbReference type="Proteomes" id="UP000038055"/>
    </source>
</evidence>
<sequence length="65" mass="7681">MIKSIKEIMASAEGYEFFPIVSLLIFFIFFVALFWWVFGYKKESIDQMNNIPFDNDEENNNSTLS</sequence>
<evidence type="ECO:0008006" key="6">
    <source>
        <dbReference type="Google" id="ProtNLM"/>
    </source>
</evidence>
<proteinExistence type="predicted"/>
<gene>
    <name evidence="2" type="ORF">CCYN2B_180024</name>
    <name evidence="3" type="ORF">CCYN74_440004</name>
</gene>
<keyword evidence="1" id="KW-0472">Membrane</keyword>